<keyword evidence="2" id="KW-0229">DNA integration</keyword>
<protein>
    <submittedName>
        <fullName evidence="8">Site-specific integrase</fullName>
    </submittedName>
</protein>
<evidence type="ECO:0000256" key="5">
    <source>
        <dbReference type="PROSITE-ProRule" id="PRU01248"/>
    </source>
</evidence>
<dbReference type="PANTHER" id="PTHR30629">
    <property type="entry name" value="PROPHAGE INTEGRASE"/>
    <property type="match status" value="1"/>
</dbReference>
<evidence type="ECO:0000259" key="6">
    <source>
        <dbReference type="PROSITE" id="PS51898"/>
    </source>
</evidence>
<dbReference type="InterPro" id="IPR011010">
    <property type="entry name" value="DNA_brk_join_enz"/>
</dbReference>
<proteinExistence type="inferred from homology"/>
<keyword evidence="3 5" id="KW-0238">DNA-binding</keyword>
<dbReference type="Gene3D" id="1.10.150.130">
    <property type="match status" value="1"/>
</dbReference>
<dbReference type="CDD" id="cd00801">
    <property type="entry name" value="INT_P4_C"/>
    <property type="match status" value="1"/>
</dbReference>
<dbReference type="GO" id="GO:0003677">
    <property type="term" value="F:DNA binding"/>
    <property type="evidence" value="ECO:0007669"/>
    <property type="project" value="UniProtKB-UniRule"/>
</dbReference>
<gene>
    <name evidence="8" type="ORF">A6J39_016220</name>
</gene>
<evidence type="ECO:0000313" key="8">
    <source>
        <dbReference type="EMBL" id="PNL62627.1"/>
    </source>
</evidence>
<feature type="domain" description="Core-binding (CB)" evidence="7">
    <location>
        <begin position="94"/>
        <end position="174"/>
    </location>
</feature>
<evidence type="ECO:0000313" key="9">
    <source>
        <dbReference type="Proteomes" id="UP000192511"/>
    </source>
</evidence>
<dbReference type="GO" id="GO:0006310">
    <property type="term" value="P:DNA recombination"/>
    <property type="evidence" value="ECO:0007669"/>
    <property type="project" value="UniProtKB-KW"/>
</dbReference>
<dbReference type="InterPro" id="IPR025166">
    <property type="entry name" value="Integrase_DNA_bind_dom"/>
</dbReference>
<dbReference type="InterPro" id="IPR038488">
    <property type="entry name" value="Integrase_DNA-bd_sf"/>
</dbReference>
<evidence type="ECO:0000259" key="7">
    <source>
        <dbReference type="PROSITE" id="PS51900"/>
    </source>
</evidence>
<dbReference type="InterPro" id="IPR013762">
    <property type="entry name" value="Integrase-like_cat_sf"/>
</dbReference>
<dbReference type="Pfam" id="PF13356">
    <property type="entry name" value="Arm-DNA-bind_3"/>
    <property type="match status" value="1"/>
</dbReference>
<dbReference type="AlphaFoldDB" id="A0AAX0WVG4"/>
<evidence type="ECO:0000256" key="4">
    <source>
        <dbReference type="ARBA" id="ARBA00023172"/>
    </source>
</evidence>
<keyword evidence="9" id="KW-1185">Reference proteome</keyword>
<dbReference type="Gene3D" id="3.30.160.390">
    <property type="entry name" value="Integrase, DNA-binding domain"/>
    <property type="match status" value="1"/>
</dbReference>
<comment type="caution">
    <text evidence="8">The sequence shown here is derived from an EMBL/GenBank/DDBJ whole genome shotgun (WGS) entry which is preliminary data.</text>
</comment>
<dbReference type="Gene3D" id="1.10.443.10">
    <property type="entry name" value="Intergrase catalytic core"/>
    <property type="match status" value="1"/>
</dbReference>
<dbReference type="InterPro" id="IPR002104">
    <property type="entry name" value="Integrase_catalytic"/>
</dbReference>
<evidence type="ECO:0000256" key="2">
    <source>
        <dbReference type="ARBA" id="ARBA00022908"/>
    </source>
</evidence>
<dbReference type="InterPro" id="IPR044068">
    <property type="entry name" value="CB"/>
</dbReference>
<dbReference type="GO" id="GO:0015074">
    <property type="term" value="P:DNA integration"/>
    <property type="evidence" value="ECO:0007669"/>
    <property type="project" value="UniProtKB-KW"/>
</dbReference>
<feature type="domain" description="Tyr recombinase" evidence="6">
    <location>
        <begin position="198"/>
        <end position="378"/>
    </location>
</feature>
<dbReference type="RefSeq" id="WP_019234916.1">
    <property type="nucleotide sequence ID" value="NZ_CAAAHR010000008.1"/>
</dbReference>
<organism evidence="8 9">
    <name type="scientific">Legionella anisa</name>
    <dbReference type="NCBI Taxonomy" id="28082"/>
    <lineage>
        <taxon>Bacteria</taxon>
        <taxon>Pseudomonadati</taxon>
        <taxon>Pseudomonadota</taxon>
        <taxon>Gammaproteobacteria</taxon>
        <taxon>Legionellales</taxon>
        <taxon>Legionellaceae</taxon>
        <taxon>Legionella</taxon>
    </lineage>
</organism>
<dbReference type="Proteomes" id="UP000192511">
    <property type="component" value="Unassembled WGS sequence"/>
</dbReference>
<dbReference type="InterPro" id="IPR010998">
    <property type="entry name" value="Integrase_recombinase_N"/>
</dbReference>
<dbReference type="Pfam" id="PF22022">
    <property type="entry name" value="Phage_int_M"/>
    <property type="match status" value="1"/>
</dbReference>
<dbReference type="InterPro" id="IPR053876">
    <property type="entry name" value="Phage_int_M"/>
</dbReference>
<dbReference type="Pfam" id="PF00589">
    <property type="entry name" value="Phage_integrase"/>
    <property type="match status" value="1"/>
</dbReference>
<dbReference type="InterPro" id="IPR050808">
    <property type="entry name" value="Phage_Integrase"/>
</dbReference>
<comment type="similarity">
    <text evidence="1">Belongs to the 'phage' integrase family.</text>
</comment>
<dbReference type="PROSITE" id="PS51898">
    <property type="entry name" value="TYR_RECOMBINASE"/>
    <property type="match status" value="1"/>
</dbReference>
<dbReference type="EMBL" id="NBTX02000004">
    <property type="protein sequence ID" value="PNL62627.1"/>
    <property type="molecule type" value="Genomic_DNA"/>
</dbReference>
<dbReference type="PROSITE" id="PS51900">
    <property type="entry name" value="CB"/>
    <property type="match status" value="1"/>
</dbReference>
<accession>A0AAX0WVG4</accession>
<dbReference type="SUPFAM" id="SSF56349">
    <property type="entry name" value="DNA breaking-rejoining enzymes"/>
    <property type="match status" value="1"/>
</dbReference>
<evidence type="ECO:0000256" key="3">
    <source>
        <dbReference type="ARBA" id="ARBA00023125"/>
    </source>
</evidence>
<evidence type="ECO:0000256" key="1">
    <source>
        <dbReference type="ARBA" id="ARBA00008857"/>
    </source>
</evidence>
<dbReference type="GeneID" id="98064971"/>
<keyword evidence="4" id="KW-0233">DNA recombination</keyword>
<reference evidence="8" key="1">
    <citation type="submission" date="2017-12" db="EMBL/GenBank/DDBJ databases">
        <title>FDA dAtabase for Regulatory Grade micrObial Sequences (FDA-ARGOS): Supporting development and validation of Infectious Disease Dx tests.</title>
        <authorList>
            <person name="Kerrigan L."/>
            <person name="Tallon L.J."/>
            <person name="Sadzewicz L."/>
            <person name="Sengamalay N."/>
            <person name="Ott S."/>
            <person name="Godinez A."/>
            <person name="Nagaraj S."/>
            <person name="Vavikolanu K."/>
            <person name="Vyas G."/>
            <person name="Nadendla S."/>
            <person name="Aluvathingal J."/>
            <person name="Sichtig H."/>
        </authorList>
    </citation>
    <scope>NUCLEOTIDE SEQUENCE [LARGE SCALE GENOMIC DNA]</scope>
    <source>
        <strain evidence="8">FDAARGOS_200</strain>
    </source>
</reference>
<sequence>MKFTDTFIKNLKAEKEWVEKIEATGLGVRVTPTGNKSWFYRFTLNGKRCKMSLGKYPAISIKQARELFLKAQSMKENGINPIEHSKQEKQKYKKTVKSLILSWYTNYIEKHRKQPKQAKQQIDADIIPLLGDMELEKIQPRDITNALDKIVNRGSPIHANKVLSTLKQAFNYAVSRGEMTINPAATIRSRDIGGIEKPRERFLTLDEIKALWLFLDSDNSRMSLQIRTALKIILLTGVRSSELRLAKWNEIDFEQSLWTIPSNHTKNALVMKIHLTPLTQSLFELLKAESDSSFVIPGLNDEEPLTDKAIARAVSRIQTRVGIPHWTAHDLRRTFATQLGQTLNVDPVVIEKCLGHKMPKIMATYNKNEMLPQRQAALNQWSEFIENSLLETVSTQLIHINEDAISSL</sequence>
<name>A0AAX0WVG4_9GAMM</name>
<dbReference type="PANTHER" id="PTHR30629:SF2">
    <property type="entry name" value="PROPHAGE INTEGRASE INTS-RELATED"/>
    <property type="match status" value="1"/>
</dbReference>